<comment type="similarity">
    <text evidence="1 5">Belongs to the DNA glycosylase MPG family.</text>
</comment>
<dbReference type="EC" id="3.2.2.-" evidence="5"/>
<evidence type="ECO:0000256" key="5">
    <source>
        <dbReference type="HAMAP-Rule" id="MF_00527"/>
    </source>
</evidence>
<protein>
    <recommendedName>
        <fullName evidence="5">Putative 3-methyladenine DNA glycosylase</fullName>
        <ecNumber evidence="5">3.2.2.-</ecNumber>
    </recommendedName>
</protein>
<reference evidence="6 7" key="1">
    <citation type="journal article" date="2013" name="Genome Announc.">
        <title>Genome Sequence of Lactobacillus saerimneri 30a (Formerly Lactobacillus sp. Strain 30a), a Reference Lactic Acid Bacterium Strain Producing Biogenic Amines.</title>
        <authorList>
            <person name="Romano A."/>
            <person name="Trip H."/>
            <person name="Campbell-Sills H."/>
            <person name="Bouchez O."/>
            <person name="Sherman D."/>
            <person name="Lolkema J.S."/>
            <person name="Lucas P.M."/>
        </authorList>
    </citation>
    <scope>NUCLEOTIDE SEQUENCE [LARGE SCALE GENOMIC DNA]</scope>
    <source>
        <strain evidence="6 7">30a</strain>
    </source>
</reference>
<evidence type="ECO:0000256" key="4">
    <source>
        <dbReference type="ARBA" id="ARBA00023204"/>
    </source>
</evidence>
<keyword evidence="2 5" id="KW-0227">DNA damage</keyword>
<dbReference type="Gene3D" id="3.10.300.10">
    <property type="entry name" value="Methylpurine-DNA glycosylase (MPG)"/>
    <property type="match status" value="1"/>
</dbReference>
<dbReference type="RefSeq" id="WP_009552604.1">
    <property type="nucleotide sequence ID" value="NZ_ANAG01000008.1"/>
</dbReference>
<name>M5J7Y1_9LACO</name>
<dbReference type="HAMAP" id="MF_00527">
    <property type="entry name" value="3MGH"/>
    <property type="match status" value="1"/>
</dbReference>
<gene>
    <name evidence="6" type="ORF">D271_02724</name>
</gene>
<evidence type="ECO:0000256" key="1">
    <source>
        <dbReference type="ARBA" id="ARBA00009232"/>
    </source>
</evidence>
<dbReference type="AlphaFoldDB" id="M5J7Y1"/>
<dbReference type="STRING" id="1227363.D271_02724"/>
<dbReference type="PATRIC" id="fig|1227363.6.peg.531"/>
<dbReference type="SUPFAM" id="SSF50486">
    <property type="entry name" value="FMT C-terminal domain-like"/>
    <property type="match status" value="1"/>
</dbReference>
<dbReference type="InterPro" id="IPR003180">
    <property type="entry name" value="MPG"/>
</dbReference>
<keyword evidence="3 5" id="KW-0378">Hydrolase</keyword>
<sequence length="209" mass="23290">MLTPYQKFFTGRPTPRIAQDLLGTTLYYHGPKGTVGGLIVETEAYLGENDSASHAYNGRRTAYTESLYGLPGTIYLYQIRGHYCLDIAVQAQDVPHGVLIRGLEPCLNSEQMAANRRQTGFAISNGPAKLVQALGINSRKLDGQPLENNILTIDIARYYIPREIAVSSRIGVNLNKKDGNAPLRFYVQGNPYVSQMRKRDMDLSKHGWD</sequence>
<dbReference type="Pfam" id="PF02245">
    <property type="entry name" value="Pur_DNA_glyco"/>
    <property type="match status" value="1"/>
</dbReference>
<accession>M5J7Y1</accession>
<dbReference type="GO" id="GO:0003677">
    <property type="term" value="F:DNA binding"/>
    <property type="evidence" value="ECO:0007669"/>
    <property type="project" value="InterPro"/>
</dbReference>
<evidence type="ECO:0000256" key="3">
    <source>
        <dbReference type="ARBA" id="ARBA00022801"/>
    </source>
</evidence>
<comment type="caution">
    <text evidence="6">The sequence shown here is derived from an EMBL/GenBank/DDBJ whole genome shotgun (WGS) entry which is preliminary data.</text>
</comment>
<dbReference type="PANTHER" id="PTHR10429">
    <property type="entry name" value="DNA-3-METHYLADENINE GLYCOSYLASE"/>
    <property type="match status" value="1"/>
</dbReference>
<dbReference type="CDD" id="cd00540">
    <property type="entry name" value="AAG"/>
    <property type="match status" value="1"/>
</dbReference>
<dbReference type="PANTHER" id="PTHR10429:SF0">
    <property type="entry name" value="DNA-3-METHYLADENINE GLYCOSYLASE"/>
    <property type="match status" value="1"/>
</dbReference>
<evidence type="ECO:0000256" key="2">
    <source>
        <dbReference type="ARBA" id="ARBA00022763"/>
    </source>
</evidence>
<dbReference type="InterPro" id="IPR036995">
    <property type="entry name" value="MPG_sf"/>
</dbReference>
<proteinExistence type="inferred from homology"/>
<keyword evidence="4 5" id="KW-0234">DNA repair</keyword>
<dbReference type="GO" id="GO:0003905">
    <property type="term" value="F:alkylbase DNA N-glycosylase activity"/>
    <property type="evidence" value="ECO:0007669"/>
    <property type="project" value="InterPro"/>
</dbReference>
<dbReference type="InterPro" id="IPR011034">
    <property type="entry name" value="Formyl_transferase-like_C_sf"/>
</dbReference>
<evidence type="ECO:0000313" key="6">
    <source>
        <dbReference type="EMBL" id="EKW99304.1"/>
    </source>
</evidence>
<evidence type="ECO:0000313" key="7">
    <source>
        <dbReference type="Proteomes" id="UP000011912"/>
    </source>
</evidence>
<dbReference type="NCBIfam" id="TIGR00567">
    <property type="entry name" value="3mg"/>
    <property type="match status" value="1"/>
</dbReference>
<keyword evidence="7" id="KW-1185">Reference proteome</keyword>
<dbReference type="Proteomes" id="UP000011912">
    <property type="component" value="Unassembled WGS sequence"/>
</dbReference>
<organism evidence="6 7">
    <name type="scientific">Ligilactobacillus saerimneri 30a</name>
    <dbReference type="NCBI Taxonomy" id="1227363"/>
    <lineage>
        <taxon>Bacteria</taxon>
        <taxon>Bacillati</taxon>
        <taxon>Bacillota</taxon>
        <taxon>Bacilli</taxon>
        <taxon>Lactobacillales</taxon>
        <taxon>Lactobacillaceae</taxon>
        <taxon>Ligilactobacillus</taxon>
    </lineage>
</organism>
<dbReference type="GO" id="GO:0006284">
    <property type="term" value="P:base-excision repair"/>
    <property type="evidence" value="ECO:0007669"/>
    <property type="project" value="InterPro"/>
</dbReference>
<dbReference type="EMBL" id="ANAG01000008">
    <property type="protein sequence ID" value="EKW99304.1"/>
    <property type="molecule type" value="Genomic_DNA"/>
</dbReference>